<dbReference type="Gene3D" id="6.10.110.10">
    <property type="match status" value="1"/>
</dbReference>
<dbReference type="Pfam" id="PF06140">
    <property type="entry name" value="Ifi-6-16"/>
    <property type="match status" value="1"/>
</dbReference>
<dbReference type="EMBL" id="JAOTOJ010000004">
    <property type="protein sequence ID" value="KAK9402513.1"/>
    <property type="molecule type" value="Genomic_DNA"/>
</dbReference>
<dbReference type="GO" id="GO:0031966">
    <property type="term" value="C:mitochondrial membrane"/>
    <property type="evidence" value="ECO:0007669"/>
    <property type="project" value="TreeGrafter"/>
</dbReference>
<sequence>MGVAVVGIPTAAGALGFSAAGIAADSIGTKMMSAADIMNGGRVAAGSVVATLQSIGAAGVPAAVSAATTATGAALGVLKDL</sequence>
<keyword evidence="3" id="KW-0812">Transmembrane</keyword>
<dbReference type="AlphaFoldDB" id="A0AAW1BLR6"/>
<keyword evidence="7" id="KW-1185">Reference proteome</keyword>
<accession>A0AAW1BLR6</accession>
<gene>
    <name evidence="6" type="ORF">NXF25_010869</name>
</gene>
<evidence type="ECO:0000256" key="2">
    <source>
        <dbReference type="ARBA" id="ARBA00007262"/>
    </source>
</evidence>
<keyword evidence="5" id="KW-0472">Membrane</keyword>
<dbReference type="GO" id="GO:0001836">
    <property type="term" value="P:release of cytochrome c from mitochondria"/>
    <property type="evidence" value="ECO:0007669"/>
    <property type="project" value="TreeGrafter"/>
</dbReference>
<dbReference type="GO" id="GO:0097193">
    <property type="term" value="P:intrinsic apoptotic signaling pathway"/>
    <property type="evidence" value="ECO:0007669"/>
    <property type="project" value="TreeGrafter"/>
</dbReference>
<dbReference type="InterPro" id="IPR009311">
    <property type="entry name" value="IFI6/IFI27-like"/>
</dbReference>
<comment type="caution">
    <text evidence="6">The sequence shown here is derived from an EMBL/GenBank/DDBJ whole genome shotgun (WGS) entry which is preliminary data.</text>
</comment>
<name>A0AAW1BLR6_CROAD</name>
<keyword evidence="4" id="KW-1133">Transmembrane helix</keyword>
<dbReference type="Proteomes" id="UP001474421">
    <property type="component" value="Unassembled WGS sequence"/>
</dbReference>
<organism evidence="6 7">
    <name type="scientific">Crotalus adamanteus</name>
    <name type="common">Eastern diamondback rattlesnake</name>
    <dbReference type="NCBI Taxonomy" id="8729"/>
    <lineage>
        <taxon>Eukaryota</taxon>
        <taxon>Metazoa</taxon>
        <taxon>Chordata</taxon>
        <taxon>Craniata</taxon>
        <taxon>Vertebrata</taxon>
        <taxon>Euteleostomi</taxon>
        <taxon>Lepidosauria</taxon>
        <taxon>Squamata</taxon>
        <taxon>Bifurcata</taxon>
        <taxon>Unidentata</taxon>
        <taxon>Episquamata</taxon>
        <taxon>Toxicofera</taxon>
        <taxon>Serpentes</taxon>
        <taxon>Colubroidea</taxon>
        <taxon>Viperidae</taxon>
        <taxon>Crotalinae</taxon>
        <taxon>Crotalus</taxon>
    </lineage>
</organism>
<reference evidence="6 7" key="1">
    <citation type="journal article" date="2024" name="Proc. Natl. Acad. Sci. U.S.A.">
        <title>The genetic regulatory architecture and epigenomic basis for age-related changes in rattlesnake venom.</title>
        <authorList>
            <person name="Hogan M.P."/>
            <person name="Holding M.L."/>
            <person name="Nystrom G.S."/>
            <person name="Colston T.J."/>
            <person name="Bartlett D.A."/>
            <person name="Mason A.J."/>
            <person name="Ellsworth S.A."/>
            <person name="Rautsaw R.M."/>
            <person name="Lawrence K.C."/>
            <person name="Strickland J.L."/>
            <person name="He B."/>
            <person name="Fraser P."/>
            <person name="Margres M.J."/>
            <person name="Gilbert D.M."/>
            <person name="Gibbs H.L."/>
            <person name="Parkinson C.L."/>
            <person name="Rokyta D.R."/>
        </authorList>
    </citation>
    <scope>NUCLEOTIDE SEQUENCE [LARGE SCALE GENOMIC DNA]</scope>
    <source>
        <strain evidence="6">DRR0105</strain>
    </source>
</reference>
<evidence type="ECO:0000313" key="6">
    <source>
        <dbReference type="EMBL" id="KAK9402513.1"/>
    </source>
</evidence>
<evidence type="ECO:0000256" key="1">
    <source>
        <dbReference type="ARBA" id="ARBA00004141"/>
    </source>
</evidence>
<proteinExistence type="inferred from homology"/>
<dbReference type="PANTHER" id="PTHR16932:SF18">
    <property type="entry name" value="INTERFERON, ALPHA-INDUCIBLE PROTEIN 27-LIKE 2"/>
    <property type="match status" value="1"/>
</dbReference>
<evidence type="ECO:0000256" key="5">
    <source>
        <dbReference type="ARBA" id="ARBA00023136"/>
    </source>
</evidence>
<evidence type="ECO:0000256" key="3">
    <source>
        <dbReference type="ARBA" id="ARBA00022692"/>
    </source>
</evidence>
<comment type="similarity">
    <text evidence="2">Belongs to the IFI6/IFI27 family.</text>
</comment>
<evidence type="ECO:0000313" key="7">
    <source>
        <dbReference type="Proteomes" id="UP001474421"/>
    </source>
</evidence>
<evidence type="ECO:0000256" key="4">
    <source>
        <dbReference type="ARBA" id="ARBA00022989"/>
    </source>
</evidence>
<dbReference type="PANTHER" id="PTHR16932">
    <property type="entry name" value="INTERFERON ALPHA-INDUCIBLE PROTEIN 27"/>
    <property type="match status" value="1"/>
</dbReference>
<comment type="subcellular location">
    <subcellularLocation>
        <location evidence="1">Membrane</location>
        <topology evidence="1">Multi-pass membrane protein</topology>
    </subcellularLocation>
</comment>
<dbReference type="InterPro" id="IPR038213">
    <property type="entry name" value="IFI6/IFI27-like_sf"/>
</dbReference>
<protein>
    <submittedName>
        <fullName evidence="6">Interferon alpha-inducible protein 27-like 2A</fullName>
    </submittedName>
</protein>